<dbReference type="Pfam" id="PF05598">
    <property type="entry name" value="DUF772"/>
    <property type="match status" value="1"/>
</dbReference>
<protein>
    <recommendedName>
        <fullName evidence="1">Transposase InsH N-terminal domain-containing protein</fullName>
    </recommendedName>
</protein>
<proteinExistence type="predicted"/>
<accession>R9C978</accession>
<dbReference type="EMBL" id="ASRV01000113">
    <property type="protein sequence ID" value="EOR25857.1"/>
    <property type="molecule type" value="Genomic_DNA"/>
</dbReference>
<reference evidence="2 3" key="1">
    <citation type="submission" date="2013-03" db="EMBL/GenBank/DDBJ databases">
        <title>Whole genome shotgun sequencing of Clostridium sartagoforme AAU1.</title>
        <authorList>
            <person name="Joshi C.G."/>
            <person name="Duggirala S.M."/>
            <person name="Nathani N.M."/>
            <person name="Bhatt V.D."/>
            <person name="Patel A.K."/>
            <person name="Pandya P.R."/>
            <person name="KaPatel J.A."/>
        </authorList>
    </citation>
    <scope>NUCLEOTIDE SEQUENCE [LARGE SCALE GENOMIC DNA]</scope>
    <source>
        <strain evidence="2 3">AAU1</strain>
    </source>
</reference>
<dbReference type="AlphaFoldDB" id="R9C978"/>
<dbReference type="PATRIC" id="fig|1202534.3.peg.1910"/>
<dbReference type="OrthoDB" id="9770860at2"/>
<dbReference type="InterPro" id="IPR008490">
    <property type="entry name" value="Transposase_InsH_N"/>
</dbReference>
<dbReference type="RefSeq" id="WP_016207279.1">
    <property type="nucleotide sequence ID" value="NZ_ASRV01000113.1"/>
</dbReference>
<dbReference type="Proteomes" id="UP000013988">
    <property type="component" value="Unassembled WGS sequence"/>
</dbReference>
<feature type="domain" description="Transposase InsH N-terminal" evidence="1">
    <location>
        <begin position="20"/>
        <end position="94"/>
    </location>
</feature>
<evidence type="ECO:0000313" key="3">
    <source>
        <dbReference type="Proteomes" id="UP000013988"/>
    </source>
</evidence>
<sequence length="97" mass="11655">MYSIDNQLKIEDFIFPYGELNQNNRWVKLTKIIPWNKFEARYAQKFINNGRPLKPFRIVLGSLIIKQKLNYSDRDTVEAIAENPYLQYFIGLKEFQH</sequence>
<gene>
    <name evidence="2" type="ORF">A500_09585</name>
</gene>
<evidence type="ECO:0000259" key="1">
    <source>
        <dbReference type="Pfam" id="PF05598"/>
    </source>
</evidence>
<organism evidence="2 3">
    <name type="scientific">Clostridium sartagoforme AAU1</name>
    <dbReference type="NCBI Taxonomy" id="1202534"/>
    <lineage>
        <taxon>Bacteria</taxon>
        <taxon>Bacillati</taxon>
        <taxon>Bacillota</taxon>
        <taxon>Clostridia</taxon>
        <taxon>Eubacteriales</taxon>
        <taxon>Clostridiaceae</taxon>
        <taxon>Clostridium</taxon>
    </lineage>
</organism>
<evidence type="ECO:0000313" key="2">
    <source>
        <dbReference type="EMBL" id="EOR25857.1"/>
    </source>
</evidence>
<comment type="caution">
    <text evidence="2">The sequence shown here is derived from an EMBL/GenBank/DDBJ whole genome shotgun (WGS) entry which is preliminary data.</text>
</comment>
<keyword evidence="3" id="KW-1185">Reference proteome</keyword>
<name>R9C978_9CLOT</name>